<name>A0A7X1FQ58_9SPHN</name>
<reference evidence="3 4" key="1">
    <citation type="submission" date="2020-08" db="EMBL/GenBank/DDBJ databases">
        <title>The genome sequence of type strain Novosphingobium flavum NBRC 111647.</title>
        <authorList>
            <person name="Liu Y."/>
        </authorList>
    </citation>
    <scope>NUCLEOTIDE SEQUENCE [LARGE SCALE GENOMIC DNA]</scope>
    <source>
        <strain evidence="3 4">NBRC 111647</strain>
    </source>
</reference>
<protein>
    <submittedName>
        <fullName evidence="3">MucR family transcriptional regulator</fullName>
    </submittedName>
</protein>
<dbReference type="Gene3D" id="1.10.10.1550">
    <property type="entry name" value="ROS/MUCR transcriptional regulator protein"/>
    <property type="match status" value="1"/>
</dbReference>
<dbReference type="Proteomes" id="UP000566813">
    <property type="component" value="Unassembled WGS sequence"/>
</dbReference>
<dbReference type="GO" id="GO:0008270">
    <property type="term" value="F:zinc ion binding"/>
    <property type="evidence" value="ECO:0007669"/>
    <property type="project" value="InterPro"/>
</dbReference>
<dbReference type="Pfam" id="PF05443">
    <property type="entry name" value="ROS_MUCR"/>
    <property type="match status" value="1"/>
</dbReference>
<feature type="region of interest" description="Disordered" evidence="2">
    <location>
        <begin position="108"/>
        <end position="143"/>
    </location>
</feature>
<evidence type="ECO:0000313" key="4">
    <source>
        <dbReference type="Proteomes" id="UP000566813"/>
    </source>
</evidence>
<evidence type="ECO:0000256" key="2">
    <source>
        <dbReference type="SAM" id="MobiDB-lite"/>
    </source>
</evidence>
<evidence type="ECO:0000313" key="3">
    <source>
        <dbReference type="EMBL" id="MBC2664372.1"/>
    </source>
</evidence>
<evidence type="ECO:0000256" key="1">
    <source>
        <dbReference type="ARBA" id="ARBA00007031"/>
    </source>
</evidence>
<dbReference type="GO" id="GO:0006355">
    <property type="term" value="P:regulation of DNA-templated transcription"/>
    <property type="evidence" value="ECO:0007669"/>
    <property type="project" value="InterPro"/>
</dbReference>
<comment type="caution">
    <text evidence="3">The sequence shown here is derived from an EMBL/GenBank/DDBJ whole genome shotgun (WGS) entry which is preliminary data.</text>
</comment>
<dbReference type="InterPro" id="IPR008807">
    <property type="entry name" value="ROS_MUCR"/>
</dbReference>
<dbReference type="AlphaFoldDB" id="A0A7X1FQ58"/>
<comment type="similarity">
    <text evidence="1">Belongs to the ros/MucR family.</text>
</comment>
<dbReference type="RefSeq" id="WP_185662631.1">
    <property type="nucleotide sequence ID" value="NZ_JACLAW010000002.1"/>
</dbReference>
<dbReference type="EMBL" id="JACLAW010000002">
    <property type="protein sequence ID" value="MBC2664372.1"/>
    <property type="molecule type" value="Genomic_DNA"/>
</dbReference>
<keyword evidence="4" id="KW-1185">Reference proteome</keyword>
<sequence length="143" mass="15788">MIDRLPTGHGPQPVTPRRNAMELAIEVVTAFVGNNAINPRALPQLIRAVHETIDGLSPRVSQPPKPGLGETLTCRECGARLKVLRRHLLIKHGLLPEAYRARHGLADDYPMTAPAHSAERSRRSTRAQPSGWGVRPAARRKQH</sequence>
<organism evidence="3 4">
    <name type="scientific">Novosphingobium flavum</name>
    <dbReference type="NCBI Taxonomy" id="1778672"/>
    <lineage>
        <taxon>Bacteria</taxon>
        <taxon>Pseudomonadati</taxon>
        <taxon>Pseudomonadota</taxon>
        <taxon>Alphaproteobacteria</taxon>
        <taxon>Sphingomonadales</taxon>
        <taxon>Sphingomonadaceae</taxon>
        <taxon>Novosphingobium</taxon>
    </lineage>
</organism>
<proteinExistence type="inferred from homology"/>
<dbReference type="InterPro" id="IPR041920">
    <property type="entry name" value="ROS/MUCR_sf"/>
</dbReference>
<gene>
    <name evidence="3" type="ORF">H7F51_02445</name>
</gene>
<accession>A0A7X1FQ58</accession>
<dbReference type="GO" id="GO:0003677">
    <property type="term" value="F:DNA binding"/>
    <property type="evidence" value="ECO:0007669"/>
    <property type="project" value="InterPro"/>
</dbReference>